<dbReference type="STRING" id="403673.A0A177WTU1"/>
<accession>A0A177WTU1</accession>
<dbReference type="VEuPathDB" id="FungiDB:BDEG_26253"/>
<name>A0A177WTU1_BATDL</name>
<dbReference type="PANTHER" id="PTHR24110">
    <property type="entry name" value="CENTROSOMAL PROTEIN OF 78 KDA"/>
    <property type="match status" value="1"/>
</dbReference>
<protein>
    <submittedName>
        <fullName evidence="1">Uncharacterized protein</fullName>
    </submittedName>
</protein>
<dbReference type="PANTHER" id="PTHR24110:SF3">
    <property type="entry name" value="CENTROSOMAL PROTEIN OF 78 KDA"/>
    <property type="match status" value="1"/>
</dbReference>
<reference evidence="1 2" key="1">
    <citation type="submission" date="2006-10" db="EMBL/GenBank/DDBJ databases">
        <title>The Genome Sequence of Batrachochytrium dendrobatidis JEL423.</title>
        <authorList>
            <consortium name="The Broad Institute Genome Sequencing Platform"/>
            <person name="Birren B."/>
            <person name="Lander E."/>
            <person name="Galagan J."/>
            <person name="Cuomo C."/>
            <person name="Devon K."/>
            <person name="Jaffe D."/>
            <person name="Butler J."/>
            <person name="Alvarez P."/>
            <person name="Gnerre S."/>
            <person name="Grabherr M."/>
            <person name="Kleber M."/>
            <person name="Mauceli E."/>
            <person name="Brockman W."/>
            <person name="Young S."/>
            <person name="LaButti K."/>
            <person name="Sykes S."/>
            <person name="DeCaprio D."/>
            <person name="Crawford M."/>
            <person name="Koehrsen M."/>
            <person name="Engels R."/>
            <person name="Montgomery P."/>
            <person name="Pearson M."/>
            <person name="Howarth C."/>
            <person name="Larson L."/>
            <person name="White J."/>
            <person name="O'Leary S."/>
            <person name="Kodira C."/>
            <person name="Zeng Q."/>
            <person name="Yandava C."/>
            <person name="Alvarado L."/>
            <person name="Longcore J."/>
            <person name="James T."/>
        </authorList>
    </citation>
    <scope>NUCLEOTIDE SEQUENCE [LARGE SCALE GENOMIC DNA]</scope>
    <source>
        <strain evidence="1 2">JEL423</strain>
    </source>
</reference>
<reference evidence="1 2" key="2">
    <citation type="submission" date="2016-05" db="EMBL/GenBank/DDBJ databases">
        <title>Lineage-specific infection strategies underlie the spectrum of fungal disease in amphibians.</title>
        <authorList>
            <person name="Cuomo C.A."/>
            <person name="Farrer R.A."/>
            <person name="James T."/>
            <person name="Longcore J."/>
            <person name="Birren B."/>
        </authorList>
    </citation>
    <scope>NUCLEOTIDE SEQUENCE [LARGE SCALE GENOMIC DNA]</scope>
    <source>
        <strain evidence="1 2">JEL423</strain>
    </source>
</reference>
<organism evidence="1 2">
    <name type="scientific">Batrachochytrium dendrobatidis (strain JEL423)</name>
    <dbReference type="NCBI Taxonomy" id="403673"/>
    <lineage>
        <taxon>Eukaryota</taxon>
        <taxon>Fungi</taxon>
        <taxon>Fungi incertae sedis</taxon>
        <taxon>Chytridiomycota</taxon>
        <taxon>Chytridiomycota incertae sedis</taxon>
        <taxon>Chytridiomycetes</taxon>
        <taxon>Rhizophydiales</taxon>
        <taxon>Rhizophydiales incertae sedis</taxon>
        <taxon>Batrachochytrium</taxon>
    </lineage>
</organism>
<dbReference type="eggNOG" id="KOG4308">
    <property type="taxonomic scope" value="Eukaryota"/>
</dbReference>
<gene>
    <name evidence="1" type="ORF">BDEG_26253</name>
</gene>
<dbReference type="AlphaFoldDB" id="A0A177WTU1"/>
<evidence type="ECO:0000313" key="1">
    <source>
        <dbReference type="EMBL" id="OAJ42850.1"/>
    </source>
</evidence>
<proteinExistence type="predicted"/>
<dbReference type="Proteomes" id="UP000077115">
    <property type="component" value="Unassembled WGS sequence"/>
</dbReference>
<evidence type="ECO:0000313" key="2">
    <source>
        <dbReference type="Proteomes" id="UP000077115"/>
    </source>
</evidence>
<sequence length="333" mass="36604">MTIQPDPDLYWLDSKDPLKDTYYLIDASIRHHLHTESSITKRKILSNQKVSQTRVIGQKLPSVFHNLQKETPCLNSVKKTCTPTTNKKKEMPKNSSQGIHHTLAEMNAMAALESYISHRISPQSNTPSHLKSIAGVQSSIKPDSLKSCLKTPIECWVSTNPEPPSILTTESEPVINTAKSTVSKVNPISSQPMRGLHPNDIARIASTIGDTDMEIHKEDIPVTYALDQVLVSNNNVDIVNAVKPSHPLDQPLDVKIAIECKPTQASNTTTNVLDSKKMDLLQTRLDQIDTDSSISKSTKYQNASKPFPFVTTGSAEFACGVVAGKFSYDVGSD</sequence>
<dbReference type="EMBL" id="DS022308">
    <property type="protein sequence ID" value="OAJ42850.1"/>
    <property type="molecule type" value="Genomic_DNA"/>
</dbReference>